<feature type="transmembrane region" description="Helical" evidence="2">
    <location>
        <begin position="125"/>
        <end position="147"/>
    </location>
</feature>
<protein>
    <submittedName>
        <fullName evidence="3">Uncharacterized protein</fullName>
    </submittedName>
</protein>
<evidence type="ECO:0000313" key="3">
    <source>
        <dbReference type="EMBL" id="KAJ4391983.1"/>
    </source>
</evidence>
<dbReference type="EMBL" id="JAPEVB010000003">
    <property type="protein sequence ID" value="KAJ4391983.1"/>
    <property type="molecule type" value="Genomic_DNA"/>
</dbReference>
<keyword evidence="2" id="KW-0812">Transmembrane</keyword>
<dbReference type="Proteomes" id="UP001140453">
    <property type="component" value="Unassembled WGS sequence"/>
</dbReference>
<dbReference type="AlphaFoldDB" id="A0A9W9CXA4"/>
<feature type="compositionally biased region" description="Polar residues" evidence="1">
    <location>
        <begin position="208"/>
        <end position="224"/>
    </location>
</feature>
<evidence type="ECO:0000313" key="4">
    <source>
        <dbReference type="Proteomes" id="UP001140453"/>
    </source>
</evidence>
<feature type="region of interest" description="Disordered" evidence="1">
    <location>
        <begin position="203"/>
        <end position="224"/>
    </location>
</feature>
<evidence type="ECO:0000256" key="1">
    <source>
        <dbReference type="SAM" id="MobiDB-lite"/>
    </source>
</evidence>
<gene>
    <name evidence="3" type="ORF">N0V93_005603</name>
</gene>
<feature type="transmembrane region" description="Helical" evidence="2">
    <location>
        <begin position="61"/>
        <end position="81"/>
    </location>
</feature>
<dbReference type="OrthoDB" id="5565730at2759"/>
<dbReference type="PANTHER" id="PTHR41390:SF1">
    <property type="entry name" value="NADH-UBIQUINONE OXIDOREDUCTASE 213 KDA SUBUNIT"/>
    <property type="match status" value="1"/>
</dbReference>
<dbReference type="PANTHER" id="PTHR41390">
    <property type="entry name" value="CHROMOSOME 7, WHOLE GENOME SHOTGUN SEQUENCE"/>
    <property type="match status" value="1"/>
</dbReference>
<keyword evidence="4" id="KW-1185">Reference proteome</keyword>
<accession>A0A9W9CXA4</accession>
<keyword evidence="2" id="KW-0472">Membrane</keyword>
<organism evidence="3 4">
    <name type="scientific">Gnomoniopsis smithogilvyi</name>
    <dbReference type="NCBI Taxonomy" id="1191159"/>
    <lineage>
        <taxon>Eukaryota</taxon>
        <taxon>Fungi</taxon>
        <taxon>Dikarya</taxon>
        <taxon>Ascomycota</taxon>
        <taxon>Pezizomycotina</taxon>
        <taxon>Sordariomycetes</taxon>
        <taxon>Sordariomycetidae</taxon>
        <taxon>Diaporthales</taxon>
        <taxon>Gnomoniaceae</taxon>
        <taxon>Gnomoniopsis</taxon>
    </lineage>
</organism>
<name>A0A9W9CXA4_9PEZI</name>
<feature type="transmembrane region" description="Helical" evidence="2">
    <location>
        <begin position="36"/>
        <end position="55"/>
    </location>
</feature>
<reference evidence="3" key="1">
    <citation type="submission" date="2022-10" db="EMBL/GenBank/DDBJ databases">
        <title>Tapping the CABI collections for fungal endophytes: first genome assemblies for Collariella, Neodidymelliopsis, Ascochyta clinopodiicola, Didymella pomorum, Didymosphaeria variabile, Neocosmospora piperis and Neocucurbitaria cava.</title>
        <authorList>
            <person name="Hill R."/>
        </authorList>
    </citation>
    <scope>NUCLEOTIDE SEQUENCE</scope>
    <source>
        <strain evidence="3">IMI 355082</strain>
    </source>
</reference>
<keyword evidence="2" id="KW-1133">Transmembrane helix</keyword>
<sequence>MAGPQSTSDSLPRADQTEQTVLPDVSKGILTKSLQVGAGTGAFGALMGATTGIAIGTKFPLLFTLVYSLQWFAHGSVYYGARHMIMSRHGPVNNATPGQKLEASSLGGAISGGTVVGLMRGRKAILPATVIGTLLGGGLQFASNMWLKSRKSAEKSESWFKSKWSPMKKLTDQEYENILEEKLLRLDAEIAIIDDDVAALKAEKNEQAKSTNKPLETPSSERQT</sequence>
<comment type="caution">
    <text evidence="3">The sequence shown here is derived from an EMBL/GenBank/DDBJ whole genome shotgun (WGS) entry which is preliminary data.</text>
</comment>
<proteinExistence type="predicted"/>
<evidence type="ECO:0000256" key="2">
    <source>
        <dbReference type="SAM" id="Phobius"/>
    </source>
</evidence>